<dbReference type="AlphaFoldDB" id="A0AAD4LRZ3"/>
<feature type="region of interest" description="Disordered" evidence="1">
    <location>
        <begin position="1"/>
        <end position="82"/>
    </location>
</feature>
<feature type="region of interest" description="Disordered" evidence="1">
    <location>
        <begin position="103"/>
        <end position="122"/>
    </location>
</feature>
<feature type="compositionally biased region" description="Gly residues" evidence="1">
    <location>
        <begin position="1"/>
        <end position="13"/>
    </location>
</feature>
<dbReference type="Proteomes" id="UP001201163">
    <property type="component" value="Unassembled WGS sequence"/>
</dbReference>
<feature type="region of interest" description="Disordered" evidence="1">
    <location>
        <begin position="144"/>
        <end position="168"/>
    </location>
</feature>
<reference evidence="2" key="1">
    <citation type="submission" date="2022-01" db="EMBL/GenBank/DDBJ databases">
        <title>Comparative genomics reveals a dynamic genome evolution in the ectomycorrhizal milk-cap (Lactarius) mushrooms.</title>
        <authorList>
            <consortium name="DOE Joint Genome Institute"/>
            <person name="Lebreton A."/>
            <person name="Tang N."/>
            <person name="Kuo A."/>
            <person name="LaButti K."/>
            <person name="Drula E."/>
            <person name="Barry K."/>
            <person name="Clum A."/>
            <person name="Lipzen A."/>
            <person name="Mousain D."/>
            <person name="Ng V."/>
            <person name="Wang R."/>
            <person name="Wang X."/>
            <person name="Dai Y."/>
            <person name="Henrissat B."/>
            <person name="Grigoriev I.V."/>
            <person name="Guerin-Laguette A."/>
            <person name="Yu F."/>
            <person name="Martin F.M."/>
        </authorList>
    </citation>
    <scope>NUCLEOTIDE SEQUENCE</scope>
    <source>
        <strain evidence="2">QP</strain>
    </source>
</reference>
<protein>
    <submittedName>
        <fullName evidence="2">Uncharacterized protein</fullName>
    </submittedName>
</protein>
<accession>A0AAD4LRZ3</accession>
<comment type="caution">
    <text evidence="2">The sequence shown here is derived from an EMBL/GenBank/DDBJ whole genome shotgun (WGS) entry which is preliminary data.</text>
</comment>
<evidence type="ECO:0000313" key="3">
    <source>
        <dbReference type="Proteomes" id="UP001201163"/>
    </source>
</evidence>
<evidence type="ECO:0000256" key="1">
    <source>
        <dbReference type="SAM" id="MobiDB-lite"/>
    </source>
</evidence>
<sequence length="168" mass="17151">MKGTSTGDGGWGSAAGNNSRSNSGWFGTDLGAKSVNPSTADLLRDGSNTSPTSRHAPAEIGESQLPPLMGKALPVETQGPEEVAHTREHLMARTDVPLVADAATAGPTTAGNSPEGGGEGIEKAAHDEWDDWDIPVKKGGTNAGIATIPSGDDWAILGAGGKKKKKRK</sequence>
<feature type="compositionally biased region" description="Low complexity" evidence="1">
    <location>
        <begin position="14"/>
        <end position="25"/>
    </location>
</feature>
<keyword evidence="3" id="KW-1185">Reference proteome</keyword>
<gene>
    <name evidence="2" type="ORF">EDB92DRAFT_1538437</name>
</gene>
<organism evidence="2 3">
    <name type="scientific">Lactarius akahatsu</name>
    <dbReference type="NCBI Taxonomy" id="416441"/>
    <lineage>
        <taxon>Eukaryota</taxon>
        <taxon>Fungi</taxon>
        <taxon>Dikarya</taxon>
        <taxon>Basidiomycota</taxon>
        <taxon>Agaricomycotina</taxon>
        <taxon>Agaricomycetes</taxon>
        <taxon>Russulales</taxon>
        <taxon>Russulaceae</taxon>
        <taxon>Lactarius</taxon>
    </lineage>
</organism>
<evidence type="ECO:0000313" key="2">
    <source>
        <dbReference type="EMBL" id="KAH8996873.1"/>
    </source>
</evidence>
<name>A0AAD4LRZ3_9AGAM</name>
<proteinExistence type="predicted"/>
<dbReference type="EMBL" id="JAKELL010000008">
    <property type="protein sequence ID" value="KAH8996873.1"/>
    <property type="molecule type" value="Genomic_DNA"/>
</dbReference>